<reference evidence="4 5" key="1">
    <citation type="submission" date="2019-05" db="EMBL/GenBank/DDBJ databases">
        <title>Emergence of the Ug99 lineage of the wheat stem rust pathogen through somatic hybridization.</title>
        <authorList>
            <person name="Li F."/>
            <person name="Upadhyaya N.M."/>
            <person name="Sperschneider J."/>
            <person name="Matny O."/>
            <person name="Nguyen-Phuc H."/>
            <person name="Mago R."/>
            <person name="Raley C."/>
            <person name="Miller M.E."/>
            <person name="Silverstein K.A.T."/>
            <person name="Henningsen E."/>
            <person name="Hirsch C.D."/>
            <person name="Visser B."/>
            <person name="Pretorius Z.A."/>
            <person name="Steffenson B.J."/>
            <person name="Schwessinger B."/>
            <person name="Dodds P.N."/>
            <person name="Figueroa M."/>
        </authorList>
    </citation>
    <scope>NUCLEOTIDE SEQUENCE [LARGE SCALE GENOMIC DNA]</scope>
    <source>
        <strain evidence="2">21-0</strain>
        <strain evidence="3 5">Ug99</strain>
    </source>
</reference>
<evidence type="ECO:0008006" key="6">
    <source>
        <dbReference type="Google" id="ProtNLM"/>
    </source>
</evidence>
<evidence type="ECO:0000313" key="2">
    <source>
        <dbReference type="EMBL" id="KAA1103519.1"/>
    </source>
</evidence>
<sequence>MQQHFRWIVILSLMGAVVGAVPEPSPTTFMCPQKRTEKFDAICMEDSSAEVKAVHDVKIMLPTTLRAKGRHSCSAASYKGKCCPKGLIALPDPKDVDSVKSTVAAKCSDPAADVSTGTRSGTTVR</sequence>
<gene>
    <name evidence="2" type="ORF">PGT21_020428</name>
    <name evidence="3" type="ORF">PGTUg99_015271</name>
</gene>
<dbReference type="AlphaFoldDB" id="A0A5B0QGX8"/>
<feature type="chain" id="PRO_5036366536" description="Hydrophobin" evidence="1">
    <location>
        <begin position="20"/>
        <end position="125"/>
    </location>
</feature>
<evidence type="ECO:0000313" key="4">
    <source>
        <dbReference type="Proteomes" id="UP000324748"/>
    </source>
</evidence>
<dbReference type="Proteomes" id="UP000324748">
    <property type="component" value="Unassembled WGS sequence"/>
</dbReference>
<dbReference type="EMBL" id="VSWC01000042">
    <property type="protein sequence ID" value="KAA1103519.1"/>
    <property type="molecule type" value="Genomic_DNA"/>
</dbReference>
<evidence type="ECO:0000313" key="5">
    <source>
        <dbReference type="Proteomes" id="UP000325313"/>
    </source>
</evidence>
<feature type="signal peptide" evidence="1">
    <location>
        <begin position="1"/>
        <end position="19"/>
    </location>
</feature>
<keyword evidence="4" id="KW-1185">Reference proteome</keyword>
<organism evidence="3 5">
    <name type="scientific">Puccinia graminis f. sp. tritici</name>
    <dbReference type="NCBI Taxonomy" id="56615"/>
    <lineage>
        <taxon>Eukaryota</taxon>
        <taxon>Fungi</taxon>
        <taxon>Dikarya</taxon>
        <taxon>Basidiomycota</taxon>
        <taxon>Pucciniomycotina</taxon>
        <taxon>Pucciniomycetes</taxon>
        <taxon>Pucciniales</taxon>
        <taxon>Pucciniaceae</taxon>
        <taxon>Puccinia</taxon>
    </lineage>
</organism>
<keyword evidence="1" id="KW-0732">Signal</keyword>
<accession>A0A5B0QGX8</accession>
<name>A0A5B0QGX8_PUCGR</name>
<dbReference type="Proteomes" id="UP000325313">
    <property type="component" value="Unassembled WGS sequence"/>
</dbReference>
<evidence type="ECO:0000256" key="1">
    <source>
        <dbReference type="SAM" id="SignalP"/>
    </source>
</evidence>
<proteinExistence type="predicted"/>
<dbReference type="OrthoDB" id="10270279at2759"/>
<protein>
    <recommendedName>
        <fullName evidence="6">Hydrophobin</fullName>
    </recommendedName>
</protein>
<evidence type="ECO:0000313" key="3">
    <source>
        <dbReference type="EMBL" id="KAA1112319.1"/>
    </source>
</evidence>
<dbReference type="EMBL" id="VDEP01000279">
    <property type="protein sequence ID" value="KAA1112319.1"/>
    <property type="molecule type" value="Genomic_DNA"/>
</dbReference>
<comment type="caution">
    <text evidence="3">The sequence shown here is derived from an EMBL/GenBank/DDBJ whole genome shotgun (WGS) entry which is preliminary data.</text>
</comment>